<evidence type="ECO:0000313" key="3">
    <source>
        <dbReference type="Proteomes" id="UP000019433"/>
    </source>
</evidence>
<dbReference type="GO" id="GO:0016874">
    <property type="term" value="F:ligase activity"/>
    <property type="evidence" value="ECO:0007669"/>
    <property type="project" value="UniProtKB-KW"/>
</dbReference>
<dbReference type="InterPro" id="IPR002847">
    <property type="entry name" value="F420-0_gamma-glut_ligase-dom"/>
</dbReference>
<dbReference type="PANTHER" id="PTHR47917">
    <property type="match status" value="1"/>
</dbReference>
<keyword evidence="2" id="KW-0436">Ligase</keyword>
<sequence>MKITPIVTRTIFLYDDLYAILEESLPKLKEKSIIVISSKIISLCEGAVLDTHTIAKDTLVKHEADAYVYSMPGLYLTKKQGILIPSAGIDESNALGYYVLYPRDLLTSTNVVGEWLKKIYSVKDLGVIVVDSHTTPMRRGVLGLGLCWYGFSPLYSYLGKRDCFGRPLQMTAINLVDALSASAVLCMGEGDEHTPLAIIENAPKVSFHSFPTRQEDIAALGIDETEDIYGPILRSIAWQSTHMGTC</sequence>
<proteinExistence type="predicted"/>
<evidence type="ECO:0000313" key="2">
    <source>
        <dbReference type="EMBL" id="AHK63632.1"/>
    </source>
</evidence>
<dbReference type="EMBL" id="CP006571">
    <property type="protein sequence ID" value="AHK63632.1"/>
    <property type="molecule type" value="Genomic_DNA"/>
</dbReference>
<evidence type="ECO:0000259" key="1">
    <source>
        <dbReference type="Pfam" id="PF01996"/>
    </source>
</evidence>
<dbReference type="SUPFAM" id="SSF144010">
    <property type="entry name" value="CofE-like"/>
    <property type="match status" value="1"/>
</dbReference>
<dbReference type="Gene3D" id="3.30.1330.100">
    <property type="entry name" value="CofE-like"/>
    <property type="match status" value="1"/>
</dbReference>
<dbReference type="NCBIfam" id="TIGR04132">
    <property type="entry name" value="intra_fol_E_lig"/>
    <property type="match status" value="1"/>
</dbReference>
<dbReference type="eggNOG" id="COG1478">
    <property type="taxonomic scope" value="Bacteria"/>
</dbReference>
<dbReference type="InterPro" id="IPR026416">
    <property type="entry name" value="Fol_metab_g-glu_lig"/>
</dbReference>
<gene>
    <name evidence="2" type="ORF">M832_07830</name>
</gene>
<protein>
    <submittedName>
        <fullName evidence="2">Gamma-glutamyl ligase family protein</fullName>
    </submittedName>
</protein>
<dbReference type="STRING" id="1229831.M832_07830"/>
<reference evidence="2 3" key="1">
    <citation type="journal article" date="2014" name="Syst. Appl. Microbiol.">
        <title>Evidence for the existence of two new members of the family Chlamydiaceae and proposal of Chlamydia avium sp. nov. and Chlamydia gallinacea sp. nov.</title>
        <authorList>
            <person name="Sachse K."/>
            <person name="Laroucau K."/>
            <person name="Riege K."/>
            <person name="Wehner S."/>
            <person name="Dilcher M."/>
            <person name="Creasy H.H."/>
            <person name="Weidmann M."/>
            <person name="Myers G."/>
            <person name="Vorimore F."/>
            <person name="Vicari N."/>
            <person name="Magnino S."/>
            <person name="Liebler-Tenorio E."/>
            <person name="Ruettger A."/>
            <person name="Bavoil P.M."/>
            <person name="Hufert F.T."/>
            <person name="Rossello-Mora R."/>
            <person name="Marz M."/>
        </authorList>
    </citation>
    <scope>NUCLEOTIDE SEQUENCE [LARGE SCALE GENOMIC DNA]</scope>
    <source>
        <strain evidence="2 3">10DC88</strain>
    </source>
</reference>
<organism evidence="2 3">
    <name type="scientific">Chlamydia avium 10DC88</name>
    <dbReference type="NCBI Taxonomy" id="1229831"/>
    <lineage>
        <taxon>Bacteria</taxon>
        <taxon>Pseudomonadati</taxon>
        <taxon>Chlamydiota</taxon>
        <taxon>Chlamydiia</taxon>
        <taxon>Chlamydiales</taxon>
        <taxon>Chlamydiaceae</taxon>
        <taxon>Chlamydia/Chlamydophila group</taxon>
        <taxon>Chlamydia</taxon>
    </lineage>
</organism>
<name>W8K196_9CHLA</name>
<dbReference type="AlphaFoldDB" id="W8K196"/>
<dbReference type="Proteomes" id="UP000019433">
    <property type="component" value="Chromosome"/>
</dbReference>
<dbReference type="KEGG" id="cav:M832_07830"/>
<accession>W8K196</accession>
<dbReference type="PATRIC" id="fig|1229831.3.peg.781"/>
<feature type="domain" description="Coenzyme F420:L-glutamate ligase-like" evidence="1">
    <location>
        <begin position="9"/>
        <end position="201"/>
    </location>
</feature>
<dbReference type="Pfam" id="PF01996">
    <property type="entry name" value="F420_ligase"/>
    <property type="match status" value="1"/>
</dbReference>
<dbReference type="RefSeq" id="WP_020355688.1">
    <property type="nucleotide sequence ID" value="NZ_CP006571.1"/>
</dbReference>
<dbReference type="PANTHER" id="PTHR47917:SF1">
    <property type="entry name" value="COENZYME F420:L-GLUTAMATE LIGASE"/>
    <property type="match status" value="1"/>
</dbReference>
<dbReference type="HOGENOM" id="CLU_051152_1_0_0"/>